<keyword evidence="4" id="KW-1185">Reference proteome</keyword>
<dbReference type="Proteomes" id="UP001611383">
    <property type="component" value="Chromosome"/>
</dbReference>
<keyword evidence="2" id="KW-0732">Signal</keyword>
<proteinExistence type="predicted"/>
<sequence length="289" mass="31043">MWKSVGLFLAVSLVGLGSGSAEARFGKSSRPAPSQPSPGSPSNGGGRPHRPHNPYYGWPYGGYYGFYGNPWVRYYYDPAWAWPFLGPGRPYYGRYYDLMWRNRLMPRPSAQVESASAHPIQADLTADASFVAQGYAMGLGLQAEGKRLGFGIKLHMFNLATDDGSPGRDSISLLALKPSVLLVANDTLRVRVSGGLDMAFAPDVTFVGPGLGASTLLRLAGPLKLEASTNLTPLPFVQLSGDAGLAVELGPVRLRGGYRAIYLDDQGHVDGHRNRELFAGPYAGLALVL</sequence>
<evidence type="ECO:0008006" key="5">
    <source>
        <dbReference type="Google" id="ProtNLM"/>
    </source>
</evidence>
<evidence type="ECO:0000256" key="2">
    <source>
        <dbReference type="SAM" id="SignalP"/>
    </source>
</evidence>
<dbReference type="EMBL" id="CP043494">
    <property type="protein sequence ID" value="WNG45912.1"/>
    <property type="molecule type" value="Genomic_DNA"/>
</dbReference>
<reference evidence="3 4" key="1">
    <citation type="submission" date="2019-08" db="EMBL/GenBank/DDBJ databases">
        <title>Archangium and Cystobacter genomes.</title>
        <authorList>
            <person name="Chen I.-C.K."/>
            <person name="Wielgoss S."/>
        </authorList>
    </citation>
    <scope>NUCLEOTIDE SEQUENCE [LARGE SCALE GENOMIC DNA]</scope>
    <source>
        <strain evidence="3 4">Cbm 6</strain>
    </source>
</reference>
<evidence type="ECO:0000313" key="3">
    <source>
        <dbReference type="EMBL" id="WNG45912.1"/>
    </source>
</evidence>
<evidence type="ECO:0000256" key="1">
    <source>
        <dbReference type="SAM" id="MobiDB-lite"/>
    </source>
</evidence>
<accession>A0ABY9WSY4</accession>
<feature type="signal peptide" evidence="2">
    <location>
        <begin position="1"/>
        <end position="23"/>
    </location>
</feature>
<name>A0ABY9WSY4_9BACT</name>
<feature type="region of interest" description="Disordered" evidence="1">
    <location>
        <begin position="24"/>
        <end position="48"/>
    </location>
</feature>
<protein>
    <recommendedName>
        <fullName evidence="5">Outer membrane protein beta-barrel domain-containing protein</fullName>
    </recommendedName>
</protein>
<organism evidence="3 4">
    <name type="scientific">Archangium minus</name>
    <dbReference type="NCBI Taxonomy" id="83450"/>
    <lineage>
        <taxon>Bacteria</taxon>
        <taxon>Pseudomonadati</taxon>
        <taxon>Myxococcota</taxon>
        <taxon>Myxococcia</taxon>
        <taxon>Myxococcales</taxon>
        <taxon>Cystobacterineae</taxon>
        <taxon>Archangiaceae</taxon>
        <taxon>Archangium</taxon>
    </lineage>
</organism>
<dbReference type="RefSeq" id="WP_395821715.1">
    <property type="nucleotide sequence ID" value="NZ_CP043494.1"/>
</dbReference>
<evidence type="ECO:0000313" key="4">
    <source>
        <dbReference type="Proteomes" id="UP001611383"/>
    </source>
</evidence>
<gene>
    <name evidence="3" type="ORF">F0U60_18690</name>
</gene>
<feature type="chain" id="PRO_5045387801" description="Outer membrane protein beta-barrel domain-containing protein" evidence="2">
    <location>
        <begin position="24"/>
        <end position="289"/>
    </location>
</feature>